<reference evidence="1" key="1">
    <citation type="submission" date="2021-06" db="EMBL/GenBank/DDBJ databases">
        <authorList>
            <person name="Kallberg Y."/>
            <person name="Tangrot J."/>
            <person name="Rosling A."/>
        </authorList>
    </citation>
    <scope>NUCLEOTIDE SEQUENCE</scope>
    <source>
        <strain evidence="1">MA461A</strain>
    </source>
</reference>
<evidence type="ECO:0000313" key="1">
    <source>
        <dbReference type="EMBL" id="CAG8846066.1"/>
    </source>
</evidence>
<protein>
    <submittedName>
        <fullName evidence="1">23191_t:CDS:1</fullName>
    </submittedName>
</protein>
<evidence type="ECO:0000313" key="2">
    <source>
        <dbReference type="Proteomes" id="UP000789920"/>
    </source>
</evidence>
<proteinExistence type="predicted"/>
<feature type="non-terminal residue" evidence="1">
    <location>
        <position position="1"/>
    </location>
</feature>
<organism evidence="1 2">
    <name type="scientific">Racocetra persica</name>
    <dbReference type="NCBI Taxonomy" id="160502"/>
    <lineage>
        <taxon>Eukaryota</taxon>
        <taxon>Fungi</taxon>
        <taxon>Fungi incertae sedis</taxon>
        <taxon>Mucoromycota</taxon>
        <taxon>Glomeromycotina</taxon>
        <taxon>Glomeromycetes</taxon>
        <taxon>Diversisporales</taxon>
        <taxon>Gigasporaceae</taxon>
        <taxon>Racocetra</taxon>
    </lineage>
</organism>
<accession>A0ACA9SS38</accession>
<keyword evidence="2" id="KW-1185">Reference proteome</keyword>
<dbReference type="Proteomes" id="UP000789920">
    <property type="component" value="Unassembled WGS sequence"/>
</dbReference>
<gene>
    <name evidence="1" type="ORF">RPERSI_LOCUS33951</name>
</gene>
<sequence>DIVKENQPLVEFSQLRYIIEEKDKWLTLFFDEIEAEADVEKKSDDEKKDLNRSLAYQCYLMCWNQNRGISLWDLKNEQVEGEKFTWVD</sequence>
<name>A0ACA9SS38_9GLOM</name>
<feature type="non-terminal residue" evidence="1">
    <location>
        <position position="88"/>
    </location>
</feature>
<comment type="caution">
    <text evidence="1">The sequence shown here is derived from an EMBL/GenBank/DDBJ whole genome shotgun (WGS) entry which is preliminary data.</text>
</comment>
<dbReference type="EMBL" id="CAJVQC010149575">
    <property type="protein sequence ID" value="CAG8846066.1"/>
    <property type="molecule type" value="Genomic_DNA"/>
</dbReference>